<keyword evidence="4" id="KW-1185">Reference proteome</keyword>
<feature type="repeat" description="PPR" evidence="2">
    <location>
        <begin position="242"/>
        <end position="276"/>
    </location>
</feature>
<dbReference type="Pfam" id="PF13041">
    <property type="entry name" value="PPR_2"/>
    <property type="match status" value="2"/>
</dbReference>
<dbReference type="InterPro" id="IPR046849">
    <property type="entry name" value="E2_motif"/>
</dbReference>
<dbReference type="PROSITE" id="PS51375">
    <property type="entry name" value="PPR"/>
    <property type="match status" value="7"/>
</dbReference>
<reference evidence="3 4" key="1">
    <citation type="journal article" date="2015" name="Proc. Natl. Acad. Sci. U.S.A.">
        <title>The resurrection genome of Boea hygrometrica: A blueprint for survival of dehydration.</title>
        <authorList>
            <person name="Xiao L."/>
            <person name="Yang G."/>
            <person name="Zhang L."/>
            <person name="Yang X."/>
            <person name="Zhao S."/>
            <person name="Ji Z."/>
            <person name="Zhou Q."/>
            <person name="Hu M."/>
            <person name="Wang Y."/>
            <person name="Chen M."/>
            <person name="Xu Y."/>
            <person name="Jin H."/>
            <person name="Xiao X."/>
            <person name="Hu G."/>
            <person name="Bao F."/>
            <person name="Hu Y."/>
            <person name="Wan P."/>
            <person name="Li L."/>
            <person name="Deng X."/>
            <person name="Kuang T."/>
            <person name="Xiang C."/>
            <person name="Zhu J.K."/>
            <person name="Oliver M.J."/>
            <person name="He Y."/>
        </authorList>
    </citation>
    <scope>NUCLEOTIDE SEQUENCE [LARGE SCALE GENOMIC DNA]</scope>
    <source>
        <strain evidence="4">cv. XS01</strain>
    </source>
</reference>
<dbReference type="FunFam" id="1.25.40.10:FF:001810">
    <property type="entry name" value="Pentatricopeptide repeat-containing protein mitochondrial"/>
    <property type="match status" value="1"/>
</dbReference>
<dbReference type="InterPro" id="IPR002885">
    <property type="entry name" value="PPR_rpt"/>
</dbReference>
<dbReference type="InterPro" id="IPR046960">
    <property type="entry name" value="PPR_At4g14850-like_plant"/>
</dbReference>
<dbReference type="GO" id="GO:0009451">
    <property type="term" value="P:RNA modification"/>
    <property type="evidence" value="ECO:0007669"/>
    <property type="project" value="InterPro"/>
</dbReference>
<feature type="repeat" description="PPR" evidence="2">
    <location>
        <begin position="304"/>
        <end position="338"/>
    </location>
</feature>
<evidence type="ECO:0000256" key="1">
    <source>
        <dbReference type="ARBA" id="ARBA00022737"/>
    </source>
</evidence>
<dbReference type="AlphaFoldDB" id="A0A2Z7C545"/>
<dbReference type="EMBL" id="KQ999358">
    <property type="protein sequence ID" value="KZV41837.1"/>
    <property type="molecule type" value="Genomic_DNA"/>
</dbReference>
<feature type="repeat" description="PPR" evidence="2">
    <location>
        <begin position="178"/>
        <end position="208"/>
    </location>
</feature>
<protein>
    <submittedName>
        <fullName evidence="3">Pentatricopeptide repeat-containing protein</fullName>
    </submittedName>
</protein>
<feature type="repeat" description="PPR" evidence="2">
    <location>
        <begin position="366"/>
        <end position="400"/>
    </location>
</feature>
<dbReference type="GO" id="GO:0003723">
    <property type="term" value="F:RNA binding"/>
    <property type="evidence" value="ECO:0007669"/>
    <property type="project" value="InterPro"/>
</dbReference>
<gene>
    <name evidence="3" type="ORF">F511_37357</name>
</gene>
<evidence type="ECO:0000313" key="4">
    <source>
        <dbReference type="Proteomes" id="UP000250235"/>
    </source>
</evidence>
<sequence length="691" mass="77507">MHAPSWMTAGRSSKILEKTIRNFQEFWEYSSISCCRERRSPFAHYTTSATKVPSLKVRSLSSPEFYSDFDGNFDLAPFLSFPSTYDYNVRMGELGRQGKLSAARSLFDEMPRRDSVSYASMIGIYVKHGEFHKAEEVFREIPRSMKSIVADSAMINAYARAGCMDKAKEIFEGMPVRNSFSWTSLISGFFKHGKVDDAVELFKKMPERVKNEITWTTVIIGYAQNGLIDDARGAFDQMPVKNIVAWTSMISVYANDDQVEEALKLFCMMPERNLYSWNVVIRGLLDAKRLSEANELFDTMPWRNAISWTTMVTGLARNGKTELARNYFNQMPYKDVSAWNAMITAYADEGCMTEAGDLFNMMSKRNIVTWNAMIDGYARHGHENESFKHFGLMMCGNIRPNEASLTSLLTSCSSILGVLQAHGLVVHLGLERETSLNNSLITMYYRSGDIVSAQSVFYHLEAKDVVSWTALILAYSDHGFGIQALQAFSQMLRIGHEPDEITFVGILSACSHSGLVKKGQMLFDSIRVAYGLEPRSEHFCCLVDLLGRAGLVNEAVKVVQEMPPDKYDGAVLGALLGACMLHGDVGVADHVGDELIGLEQAISGGYVSLANVYAASGRWDQFSRLRKTMKEKKVKKVPGCSKIEVNGENRTFFVGDRSHPETKEIYMLLQEKLLPLMQDIGYELARKPGIL</sequence>
<dbReference type="Pfam" id="PF01535">
    <property type="entry name" value="PPR"/>
    <property type="match status" value="8"/>
</dbReference>
<feature type="repeat" description="PPR" evidence="2">
    <location>
        <begin position="464"/>
        <end position="498"/>
    </location>
</feature>
<dbReference type="Pfam" id="PF20431">
    <property type="entry name" value="E_motif"/>
    <property type="match status" value="1"/>
</dbReference>
<feature type="repeat" description="PPR" evidence="2">
    <location>
        <begin position="114"/>
        <end position="144"/>
    </location>
</feature>
<dbReference type="Pfam" id="PF12854">
    <property type="entry name" value="PPR_1"/>
    <property type="match status" value="1"/>
</dbReference>
<feature type="repeat" description="PPR" evidence="2">
    <location>
        <begin position="211"/>
        <end position="241"/>
    </location>
</feature>
<dbReference type="Gene3D" id="1.25.40.10">
    <property type="entry name" value="Tetratricopeptide repeat domain"/>
    <property type="match status" value="6"/>
</dbReference>
<evidence type="ECO:0000256" key="2">
    <source>
        <dbReference type="PROSITE-ProRule" id="PRU00708"/>
    </source>
</evidence>
<proteinExistence type="predicted"/>
<evidence type="ECO:0000313" key="3">
    <source>
        <dbReference type="EMBL" id="KZV41837.1"/>
    </source>
</evidence>
<name>A0A2Z7C545_9LAMI</name>
<dbReference type="Pfam" id="PF20430">
    <property type="entry name" value="Eplus_motif"/>
    <property type="match status" value="1"/>
</dbReference>
<accession>A0A2Z7C545</accession>
<dbReference type="Proteomes" id="UP000250235">
    <property type="component" value="Unassembled WGS sequence"/>
</dbReference>
<dbReference type="InterPro" id="IPR046848">
    <property type="entry name" value="E_motif"/>
</dbReference>
<dbReference type="PANTHER" id="PTHR47926:SF380">
    <property type="entry name" value="PENTATRICOPEPTIDE REPEAT-CONTAINING PROTEIN"/>
    <property type="match status" value="1"/>
</dbReference>
<keyword evidence="1" id="KW-0677">Repeat</keyword>
<dbReference type="OrthoDB" id="185373at2759"/>
<organism evidence="3 4">
    <name type="scientific">Dorcoceras hygrometricum</name>
    <dbReference type="NCBI Taxonomy" id="472368"/>
    <lineage>
        <taxon>Eukaryota</taxon>
        <taxon>Viridiplantae</taxon>
        <taxon>Streptophyta</taxon>
        <taxon>Embryophyta</taxon>
        <taxon>Tracheophyta</taxon>
        <taxon>Spermatophyta</taxon>
        <taxon>Magnoliopsida</taxon>
        <taxon>eudicotyledons</taxon>
        <taxon>Gunneridae</taxon>
        <taxon>Pentapetalae</taxon>
        <taxon>asterids</taxon>
        <taxon>lamiids</taxon>
        <taxon>Lamiales</taxon>
        <taxon>Gesneriaceae</taxon>
        <taxon>Didymocarpoideae</taxon>
        <taxon>Trichosporeae</taxon>
        <taxon>Loxocarpinae</taxon>
        <taxon>Dorcoceras</taxon>
    </lineage>
</organism>
<dbReference type="PANTHER" id="PTHR47926">
    <property type="entry name" value="PENTATRICOPEPTIDE REPEAT-CONTAINING PROTEIN"/>
    <property type="match status" value="1"/>
</dbReference>
<dbReference type="InterPro" id="IPR011990">
    <property type="entry name" value="TPR-like_helical_dom_sf"/>
</dbReference>
<dbReference type="NCBIfam" id="TIGR00756">
    <property type="entry name" value="PPR"/>
    <property type="match status" value="9"/>
</dbReference>